<dbReference type="OrthoDB" id="420519at2759"/>
<reference evidence="7" key="1">
    <citation type="submission" date="2021-03" db="EMBL/GenBank/DDBJ databases">
        <title>Chromosome level genome of the anhydrobiotic midge Polypedilum vanderplanki.</title>
        <authorList>
            <person name="Yoshida Y."/>
            <person name="Kikawada T."/>
            <person name="Gusev O."/>
        </authorList>
    </citation>
    <scope>NUCLEOTIDE SEQUENCE</scope>
    <source>
        <strain evidence="7">NIAS01</strain>
        <tissue evidence="7">Whole body or cell culture</tissue>
    </source>
</reference>
<feature type="transmembrane region" description="Helical" evidence="6">
    <location>
        <begin position="181"/>
        <end position="199"/>
    </location>
</feature>
<evidence type="ECO:0000313" key="8">
    <source>
        <dbReference type="Proteomes" id="UP001107558"/>
    </source>
</evidence>
<comment type="caution">
    <text evidence="7">The sequence shown here is derived from an EMBL/GenBank/DDBJ whole genome shotgun (WGS) entry which is preliminary data.</text>
</comment>
<keyword evidence="5 6" id="KW-0472">Membrane</keyword>
<protein>
    <recommendedName>
        <fullName evidence="6">Choline transporter-like protein</fullName>
    </recommendedName>
</protein>
<dbReference type="InterPro" id="IPR007603">
    <property type="entry name" value="Choline_transptr-like"/>
</dbReference>
<dbReference type="AlphaFoldDB" id="A0A9J6BV06"/>
<dbReference type="Proteomes" id="UP001107558">
    <property type="component" value="Chromosome 3"/>
</dbReference>
<keyword evidence="4 6" id="KW-1133">Transmembrane helix</keyword>
<feature type="transmembrane region" description="Helical" evidence="6">
    <location>
        <begin position="12"/>
        <end position="36"/>
    </location>
</feature>
<feature type="transmembrane region" description="Helical" evidence="6">
    <location>
        <begin position="268"/>
        <end position="286"/>
    </location>
</feature>
<evidence type="ECO:0000256" key="5">
    <source>
        <dbReference type="ARBA" id="ARBA00023136"/>
    </source>
</evidence>
<name>A0A9J6BV06_POLVA</name>
<feature type="transmembrane region" description="Helical" evidence="6">
    <location>
        <begin position="463"/>
        <end position="481"/>
    </location>
</feature>
<accession>A0A9J6BV06</accession>
<feature type="transmembrane region" description="Helical" evidence="6">
    <location>
        <begin position="220"/>
        <end position="248"/>
    </location>
</feature>
<gene>
    <name evidence="7" type="ORF">PVAND_003192</name>
</gene>
<feature type="transmembrane region" description="Helical" evidence="6">
    <location>
        <begin position="430"/>
        <end position="451"/>
    </location>
</feature>
<evidence type="ECO:0000256" key="4">
    <source>
        <dbReference type="ARBA" id="ARBA00022989"/>
    </source>
</evidence>
<dbReference type="PANTHER" id="PTHR12385">
    <property type="entry name" value="CHOLINE TRANSPORTER-LIKE (SLC FAMILY 44)"/>
    <property type="match status" value="1"/>
</dbReference>
<comment type="similarity">
    <text evidence="2 6">Belongs to the CTL (choline transporter-like) family.</text>
</comment>
<dbReference type="GO" id="GO:0022857">
    <property type="term" value="F:transmembrane transporter activity"/>
    <property type="evidence" value="ECO:0007669"/>
    <property type="project" value="UniProtKB-UniRule"/>
</dbReference>
<dbReference type="PANTHER" id="PTHR12385:SF96">
    <property type="entry name" value="CHOLINE TRANSPORTER-LIKE PROTEIN"/>
    <property type="match status" value="1"/>
</dbReference>
<feature type="transmembrane region" description="Helical" evidence="6">
    <location>
        <begin position="154"/>
        <end position="175"/>
    </location>
</feature>
<comment type="function">
    <text evidence="6">Choline transporter.</text>
</comment>
<organism evidence="7 8">
    <name type="scientific">Polypedilum vanderplanki</name>
    <name type="common">Sleeping chironomid midge</name>
    <dbReference type="NCBI Taxonomy" id="319348"/>
    <lineage>
        <taxon>Eukaryota</taxon>
        <taxon>Metazoa</taxon>
        <taxon>Ecdysozoa</taxon>
        <taxon>Arthropoda</taxon>
        <taxon>Hexapoda</taxon>
        <taxon>Insecta</taxon>
        <taxon>Pterygota</taxon>
        <taxon>Neoptera</taxon>
        <taxon>Endopterygota</taxon>
        <taxon>Diptera</taxon>
        <taxon>Nematocera</taxon>
        <taxon>Chironomoidea</taxon>
        <taxon>Chironomidae</taxon>
        <taxon>Chironominae</taxon>
        <taxon>Polypedilum</taxon>
        <taxon>Polypedilum</taxon>
    </lineage>
</organism>
<evidence type="ECO:0000256" key="6">
    <source>
        <dbReference type="RuleBase" id="RU368066"/>
    </source>
</evidence>
<keyword evidence="8" id="KW-1185">Reference proteome</keyword>
<dbReference type="Pfam" id="PF04515">
    <property type="entry name" value="Choline_transpo"/>
    <property type="match status" value="1"/>
</dbReference>
<feature type="transmembrane region" description="Helical" evidence="6">
    <location>
        <begin position="329"/>
        <end position="352"/>
    </location>
</feature>
<evidence type="ECO:0000313" key="7">
    <source>
        <dbReference type="EMBL" id="KAG5673118.1"/>
    </source>
</evidence>
<comment type="subcellular location">
    <subcellularLocation>
        <location evidence="6">Cell membrane</location>
        <topology evidence="6">Multi-pass membrane protein</topology>
    </subcellularLocation>
    <subcellularLocation>
        <location evidence="1">Membrane</location>
        <topology evidence="1">Multi-pass membrane protein</topology>
    </subcellularLocation>
</comment>
<dbReference type="GO" id="GO:0005886">
    <property type="term" value="C:plasma membrane"/>
    <property type="evidence" value="ECO:0007669"/>
    <property type="project" value="UniProtKB-SubCell"/>
</dbReference>
<proteinExistence type="inferred from homology"/>
<feature type="transmembrane region" description="Helical" evidence="6">
    <location>
        <begin position="129"/>
        <end position="147"/>
    </location>
</feature>
<sequence>MPEVSERKCTNISSLFFCMGFVVLLFILIAYCGFYGDIDRLTKGYDDCGNICGILNKENAFDQCGDHDKRNFPKLLVLSGRNHALHYQCVEKCAEKETFNRCFGDQRSLYDESIFEKISTDLIVHTPNIAAICLIAFVFSYVVLILFRYAIKYIIYIIYISFILLMIMGSIAFFIEKIIELGILFAVLAIISITLLIYFRKRIDLVAKLFKEASKALIDIPSILFEPVLTFLSLMIAFILFIYFTIVIETSGKLEEGEALDGKFQAEFKQDITMQLAIVVNFIAFLWFTQFIFGCQHFVISGTISKWYFTHDKTKLYSPISNTFSNLVSYHLGSICLGSMVITLVKILKLIAKAVQKEIERSNSIVAQCLACCCVWIIEQIERFLKYLVRNAYIIVAKEGTPFIHSAKRAYDLIFENLVDVVALNHFGDLVLIVARLFIVVIAGLFGYALMSRDKEHDFTISLLISLIFAFLIVHCFVTVFEMTVDTIFICFCIDCEENDGINNPYYMSNSLRKVLGEMKEFSGGQLILGPESAKIIEHEQPNHSSTYDENKFTMENENIGNYPITSQSGYQSFPTPSSYNENIEPYNPYYQQKNTNDQFYPSYPAINDQYNANAASVPQFNPYESGYLLNQQPQYYSTCTKN</sequence>
<evidence type="ECO:0000256" key="3">
    <source>
        <dbReference type="ARBA" id="ARBA00022692"/>
    </source>
</evidence>
<keyword evidence="3 6" id="KW-0812">Transmembrane</keyword>
<evidence type="ECO:0000256" key="2">
    <source>
        <dbReference type="ARBA" id="ARBA00007168"/>
    </source>
</evidence>
<evidence type="ECO:0000256" key="1">
    <source>
        <dbReference type="ARBA" id="ARBA00004141"/>
    </source>
</evidence>
<dbReference type="EMBL" id="JADBJN010000003">
    <property type="protein sequence ID" value="KAG5673118.1"/>
    <property type="molecule type" value="Genomic_DNA"/>
</dbReference>